<accession>A0AAN9L8C7</accession>
<feature type="signal peptide" evidence="1">
    <location>
        <begin position="1"/>
        <end position="22"/>
    </location>
</feature>
<evidence type="ECO:0000256" key="1">
    <source>
        <dbReference type="SAM" id="SignalP"/>
    </source>
</evidence>
<dbReference type="PANTHER" id="PTHR31694:SF12">
    <property type="entry name" value="DESICCATION-LIKE PROTEIN"/>
    <property type="match status" value="1"/>
</dbReference>
<protein>
    <recommendedName>
        <fullName evidence="4">Desiccation-related protein PCC13-62</fullName>
    </recommendedName>
</protein>
<dbReference type="AlphaFoldDB" id="A0AAN9L8C7"/>
<dbReference type="Proteomes" id="UP001367508">
    <property type="component" value="Unassembled WGS sequence"/>
</dbReference>
<evidence type="ECO:0008006" key="4">
    <source>
        <dbReference type="Google" id="ProtNLM"/>
    </source>
</evidence>
<dbReference type="EMBL" id="JAYMYQ010000005">
    <property type="protein sequence ID" value="KAK7329593.1"/>
    <property type="molecule type" value="Genomic_DNA"/>
</dbReference>
<feature type="chain" id="PRO_5043019886" description="Desiccation-related protein PCC13-62" evidence="1">
    <location>
        <begin position="23"/>
        <end position="299"/>
    </location>
</feature>
<dbReference type="InterPro" id="IPR052965">
    <property type="entry name" value="Pigment-catalase-like"/>
</dbReference>
<dbReference type="Pfam" id="PF13668">
    <property type="entry name" value="Ferritin_2"/>
    <property type="match status" value="1"/>
</dbReference>
<keyword evidence="3" id="KW-1185">Reference proteome</keyword>
<dbReference type="PANTHER" id="PTHR31694">
    <property type="entry name" value="DESICCATION-LIKE PROTEIN"/>
    <property type="match status" value="1"/>
</dbReference>
<proteinExistence type="predicted"/>
<gene>
    <name evidence="2" type="ORF">VNO77_23763</name>
</gene>
<organism evidence="2 3">
    <name type="scientific">Canavalia gladiata</name>
    <name type="common">Sword bean</name>
    <name type="synonym">Dolichos gladiatus</name>
    <dbReference type="NCBI Taxonomy" id="3824"/>
    <lineage>
        <taxon>Eukaryota</taxon>
        <taxon>Viridiplantae</taxon>
        <taxon>Streptophyta</taxon>
        <taxon>Embryophyta</taxon>
        <taxon>Tracheophyta</taxon>
        <taxon>Spermatophyta</taxon>
        <taxon>Magnoliopsida</taxon>
        <taxon>eudicotyledons</taxon>
        <taxon>Gunneridae</taxon>
        <taxon>Pentapetalae</taxon>
        <taxon>rosids</taxon>
        <taxon>fabids</taxon>
        <taxon>Fabales</taxon>
        <taxon>Fabaceae</taxon>
        <taxon>Papilionoideae</taxon>
        <taxon>50 kb inversion clade</taxon>
        <taxon>NPAAA clade</taxon>
        <taxon>indigoferoid/millettioid clade</taxon>
        <taxon>Phaseoleae</taxon>
        <taxon>Canavalia</taxon>
    </lineage>
</organism>
<sequence length="299" mass="31793">MAPHISSVVVLLASLVIASAAAKPKPPSDNDLLEFPLNLEYLEAEFFLFGSLGHGLDVVAPDLAQGGPSPIGGKLAHLDALINDVILQFAWQEVGHLRAIKSTVKGFPRPLLNLSSASFAEAVNSAFGKPLQPPFDPYANDVNYLLASYLIPYVGLTGYVGANPLLQNATSRKLVAGLLGVESGQDAVIRALLYQRRTLLVHPYGVSVGEFTDRISKLRNKLGKGGLKDEGLVVTKVQGAEGKIRGNILAGDKYSVAYARTPEEILRIVYASGDEHVPGGFFPKGASGHIATSYLKHSA</sequence>
<keyword evidence="1" id="KW-0732">Signal</keyword>
<comment type="caution">
    <text evidence="2">The sequence shown here is derived from an EMBL/GenBank/DDBJ whole genome shotgun (WGS) entry which is preliminary data.</text>
</comment>
<evidence type="ECO:0000313" key="2">
    <source>
        <dbReference type="EMBL" id="KAK7329593.1"/>
    </source>
</evidence>
<name>A0AAN9L8C7_CANGL</name>
<reference evidence="2 3" key="1">
    <citation type="submission" date="2024-01" db="EMBL/GenBank/DDBJ databases">
        <title>The genomes of 5 underutilized Papilionoideae crops provide insights into root nodulation and disease resistanc.</title>
        <authorList>
            <person name="Jiang F."/>
        </authorList>
    </citation>
    <scope>NUCLEOTIDE SEQUENCE [LARGE SCALE GENOMIC DNA]</scope>
    <source>
        <strain evidence="2">LVBAO_FW01</strain>
        <tissue evidence="2">Leaves</tissue>
    </source>
</reference>
<evidence type="ECO:0000313" key="3">
    <source>
        <dbReference type="Proteomes" id="UP001367508"/>
    </source>
</evidence>